<accession>A0A9E7HV21</accession>
<proteinExistence type="predicted"/>
<protein>
    <submittedName>
        <fullName evidence="2">Embryonic flower</fullName>
    </submittedName>
</protein>
<name>A0A9E7HV21_9LILI</name>
<dbReference type="AlphaFoldDB" id="A0A9E7HV21"/>
<organism evidence="2 3">
    <name type="scientific">Musa troglodytarum</name>
    <name type="common">fe'i banana</name>
    <dbReference type="NCBI Taxonomy" id="320322"/>
    <lineage>
        <taxon>Eukaryota</taxon>
        <taxon>Viridiplantae</taxon>
        <taxon>Streptophyta</taxon>
        <taxon>Embryophyta</taxon>
        <taxon>Tracheophyta</taxon>
        <taxon>Spermatophyta</taxon>
        <taxon>Magnoliopsida</taxon>
        <taxon>Liliopsida</taxon>
        <taxon>Zingiberales</taxon>
        <taxon>Musaceae</taxon>
        <taxon>Musa</taxon>
    </lineage>
</organism>
<dbReference type="Proteomes" id="UP001055439">
    <property type="component" value="Chromosome 8"/>
</dbReference>
<dbReference type="OrthoDB" id="754229at2759"/>
<evidence type="ECO:0000256" key="1">
    <source>
        <dbReference type="SAM" id="MobiDB-lite"/>
    </source>
</evidence>
<dbReference type="PANTHER" id="PTHR35504">
    <property type="entry name" value="PROTEIN EMBRYONIC FLOWER 1"/>
    <property type="match status" value="1"/>
</dbReference>
<dbReference type="GO" id="GO:0009910">
    <property type="term" value="P:negative regulation of flower development"/>
    <property type="evidence" value="ECO:0007669"/>
    <property type="project" value="InterPro"/>
</dbReference>
<dbReference type="PANTHER" id="PTHR35504:SF1">
    <property type="entry name" value="PROTEIN EMBRYONIC FLOWER 1"/>
    <property type="match status" value="1"/>
</dbReference>
<dbReference type="EMBL" id="CP097510">
    <property type="protein sequence ID" value="URE37588.1"/>
    <property type="molecule type" value="Genomic_DNA"/>
</dbReference>
<evidence type="ECO:0000313" key="3">
    <source>
        <dbReference type="Proteomes" id="UP001055439"/>
    </source>
</evidence>
<reference evidence="2" key="1">
    <citation type="submission" date="2022-05" db="EMBL/GenBank/DDBJ databases">
        <title>The Musa troglodytarum L. genome provides insights into the mechanism of non-climacteric behaviour and enrichment of carotenoids.</title>
        <authorList>
            <person name="Wang J."/>
        </authorList>
    </citation>
    <scope>NUCLEOTIDE SEQUENCE</scope>
    <source>
        <tissue evidence="2">Leaf</tissue>
    </source>
</reference>
<sequence length="418" mass="46944">MSDRSGWGFPKPFLPSDRSLADLSRLARPDRHRDWARDRAVNRGRSSKTIPFPGSSAEELSTKGKECVRLADGKKGADECNHFTIRGYVAGVRKRDARICWPLFMPNNESSDVPANMLPPLHVSNFKRWSCLNCLHMISASVDATGNADSINVQHKDINIKKILSNDDTKKLCFHSKECENIIHGERLVSNSCNNHYIAARKRMDLQQKMQPKEGTQIFTCEKFRSEENQEQTFKPALAVAEGVELEARETQTRNIMVTQNKFDTIHLWDDASPLVSVKPNRHSTNGVSDRVLIFRGTNLATYGNRENVDGITAEGKIYVIPDGMPKECRNLVGVDLGILRDDALTATAANVANYEFTGLDKSNNEASYGTIDLSDGVNCSQNQNSLFSSSHEKVNHKKVRKLRLLEDILKSEELHEM</sequence>
<feature type="region of interest" description="Disordered" evidence="1">
    <location>
        <begin position="34"/>
        <end position="58"/>
    </location>
</feature>
<dbReference type="GO" id="GO:0048367">
    <property type="term" value="P:shoot system development"/>
    <property type="evidence" value="ECO:0007669"/>
    <property type="project" value="InterPro"/>
</dbReference>
<dbReference type="InterPro" id="IPR034583">
    <property type="entry name" value="EMF1"/>
</dbReference>
<evidence type="ECO:0000313" key="2">
    <source>
        <dbReference type="EMBL" id="URE37588.1"/>
    </source>
</evidence>
<gene>
    <name evidence="2" type="ORF">MUK42_18272</name>
</gene>
<keyword evidence="3" id="KW-1185">Reference proteome</keyword>
<dbReference type="GO" id="GO:0045892">
    <property type="term" value="P:negative regulation of DNA-templated transcription"/>
    <property type="evidence" value="ECO:0007669"/>
    <property type="project" value="InterPro"/>
</dbReference>